<dbReference type="EMBL" id="JACVVK020000478">
    <property type="protein sequence ID" value="KAK7471788.1"/>
    <property type="molecule type" value="Genomic_DNA"/>
</dbReference>
<feature type="non-terminal residue" evidence="1">
    <location>
        <position position="95"/>
    </location>
</feature>
<sequence length="95" mass="10399">KTVKSHKHPVPRLRNDYGRHRAKPLCVGGTLHAPHKPPPPIMNVSSAAVKCQDRDDECDICVTLRKEGCRYFAVAVLGSGTAFEVTVLGSDTAYR</sequence>
<gene>
    <name evidence="1" type="ORF">BaRGS_00035570</name>
</gene>
<accession>A0ABD0JED3</accession>
<reference evidence="1 2" key="1">
    <citation type="journal article" date="2023" name="Sci. Data">
        <title>Genome assembly of the Korean intertidal mud-creeper Batillaria attramentaria.</title>
        <authorList>
            <person name="Patra A.K."/>
            <person name="Ho P.T."/>
            <person name="Jun S."/>
            <person name="Lee S.J."/>
            <person name="Kim Y."/>
            <person name="Won Y.J."/>
        </authorList>
    </citation>
    <scope>NUCLEOTIDE SEQUENCE [LARGE SCALE GENOMIC DNA]</scope>
    <source>
        <strain evidence="1">Wonlab-2016</strain>
    </source>
</reference>
<feature type="non-terminal residue" evidence="1">
    <location>
        <position position="1"/>
    </location>
</feature>
<dbReference type="AlphaFoldDB" id="A0ABD0JED3"/>
<proteinExistence type="predicted"/>
<keyword evidence="2" id="KW-1185">Reference proteome</keyword>
<name>A0ABD0JED3_9CAEN</name>
<comment type="caution">
    <text evidence="1">The sequence shown here is derived from an EMBL/GenBank/DDBJ whole genome shotgun (WGS) entry which is preliminary data.</text>
</comment>
<evidence type="ECO:0000313" key="1">
    <source>
        <dbReference type="EMBL" id="KAK7471788.1"/>
    </source>
</evidence>
<evidence type="ECO:0000313" key="2">
    <source>
        <dbReference type="Proteomes" id="UP001519460"/>
    </source>
</evidence>
<organism evidence="1 2">
    <name type="scientific">Batillaria attramentaria</name>
    <dbReference type="NCBI Taxonomy" id="370345"/>
    <lineage>
        <taxon>Eukaryota</taxon>
        <taxon>Metazoa</taxon>
        <taxon>Spiralia</taxon>
        <taxon>Lophotrochozoa</taxon>
        <taxon>Mollusca</taxon>
        <taxon>Gastropoda</taxon>
        <taxon>Caenogastropoda</taxon>
        <taxon>Sorbeoconcha</taxon>
        <taxon>Cerithioidea</taxon>
        <taxon>Batillariidae</taxon>
        <taxon>Batillaria</taxon>
    </lineage>
</organism>
<dbReference type="Proteomes" id="UP001519460">
    <property type="component" value="Unassembled WGS sequence"/>
</dbReference>
<protein>
    <submittedName>
        <fullName evidence="1">Uncharacterized protein</fullName>
    </submittedName>
</protein>